<dbReference type="GO" id="GO:0005199">
    <property type="term" value="F:structural constituent of cell wall"/>
    <property type="evidence" value="ECO:0007669"/>
    <property type="project" value="InterPro"/>
</dbReference>
<evidence type="ECO:0000313" key="3">
    <source>
        <dbReference type="EMBL" id="KAB8300903.1"/>
    </source>
</evidence>
<dbReference type="OrthoDB" id="4094614at2759"/>
<feature type="compositionally biased region" description="Low complexity" evidence="1">
    <location>
        <begin position="106"/>
        <end position="115"/>
    </location>
</feature>
<sequence>MQFSTVAIVSALAAAVSANGNYSTTVSAVWVTDVVTSFTTVCPAATTLSYNGVTYTATKNETITITNCPCTVSKPVYTTSTVICNTCTSVPTTAPVVSGPAYGNSTAPAPTAPATSKGGSVGTTAPAGSSPSASTTAPLTVANNGNRALALSGVSLAGLLGVAAYLL</sequence>
<evidence type="ECO:0000256" key="1">
    <source>
        <dbReference type="SAM" id="MobiDB-lite"/>
    </source>
</evidence>
<gene>
    <name evidence="3" type="ORF">EYC80_002829</name>
</gene>
<evidence type="ECO:0008006" key="5">
    <source>
        <dbReference type="Google" id="ProtNLM"/>
    </source>
</evidence>
<feature type="signal peptide" evidence="2">
    <location>
        <begin position="1"/>
        <end position="18"/>
    </location>
</feature>
<keyword evidence="2" id="KW-0732">Signal</keyword>
<dbReference type="Proteomes" id="UP000326757">
    <property type="component" value="Unassembled WGS sequence"/>
</dbReference>
<keyword evidence="4" id="KW-1185">Reference proteome</keyword>
<reference evidence="3 4" key="1">
    <citation type="submission" date="2019-06" db="EMBL/GenBank/DDBJ databases">
        <title>Genome Sequence of the Brown Rot Fungal Pathogen Monilinia laxa.</title>
        <authorList>
            <person name="De Miccolis Angelini R.M."/>
            <person name="Landi L."/>
            <person name="Abate D."/>
            <person name="Pollastro S."/>
            <person name="Romanazzi G."/>
            <person name="Faretra F."/>
        </authorList>
    </citation>
    <scope>NUCLEOTIDE SEQUENCE [LARGE SCALE GENOMIC DNA]</scope>
    <source>
        <strain evidence="3 4">Mlax316</strain>
    </source>
</reference>
<dbReference type="GO" id="GO:0009277">
    <property type="term" value="C:fungal-type cell wall"/>
    <property type="evidence" value="ECO:0007669"/>
    <property type="project" value="TreeGrafter"/>
</dbReference>
<dbReference type="InterPro" id="IPR038843">
    <property type="entry name" value="Sed1/Spi1"/>
</dbReference>
<dbReference type="GO" id="GO:0031505">
    <property type="term" value="P:fungal-type cell wall organization"/>
    <property type="evidence" value="ECO:0007669"/>
    <property type="project" value="InterPro"/>
</dbReference>
<comment type="caution">
    <text evidence="3">The sequence shown here is derived from an EMBL/GenBank/DDBJ whole genome shotgun (WGS) entry which is preliminary data.</text>
</comment>
<feature type="compositionally biased region" description="Low complexity" evidence="1">
    <location>
        <begin position="122"/>
        <end position="138"/>
    </location>
</feature>
<feature type="region of interest" description="Disordered" evidence="1">
    <location>
        <begin position="105"/>
        <end position="138"/>
    </location>
</feature>
<name>A0A5N6KBT3_MONLA</name>
<evidence type="ECO:0000313" key="4">
    <source>
        <dbReference type="Proteomes" id="UP000326757"/>
    </source>
</evidence>
<evidence type="ECO:0000256" key="2">
    <source>
        <dbReference type="SAM" id="SignalP"/>
    </source>
</evidence>
<dbReference type="PANTHER" id="PTHR35523">
    <property type="entry name" value="CELL WALL PROTEIN SED1"/>
    <property type="match status" value="1"/>
</dbReference>
<protein>
    <recommendedName>
        <fullName evidence="5">Mmc protein</fullName>
    </recommendedName>
</protein>
<feature type="chain" id="PRO_5024896783" description="Mmc protein" evidence="2">
    <location>
        <begin position="19"/>
        <end position="167"/>
    </location>
</feature>
<dbReference type="AlphaFoldDB" id="A0A5N6KBT3"/>
<organism evidence="3 4">
    <name type="scientific">Monilinia laxa</name>
    <name type="common">Brown rot fungus</name>
    <name type="synonym">Sclerotinia laxa</name>
    <dbReference type="NCBI Taxonomy" id="61186"/>
    <lineage>
        <taxon>Eukaryota</taxon>
        <taxon>Fungi</taxon>
        <taxon>Dikarya</taxon>
        <taxon>Ascomycota</taxon>
        <taxon>Pezizomycotina</taxon>
        <taxon>Leotiomycetes</taxon>
        <taxon>Helotiales</taxon>
        <taxon>Sclerotiniaceae</taxon>
        <taxon>Monilinia</taxon>
    </lineage>
</organism>
<accession>A0A5N6KBT3</accession>
<proteinExistence type="predicted"/>
<dbReference type="PANTHER" id="PTHR35523:SF1">
    <property type="entry name" value="CELL WALL PROTEIN SED1"/>
    <property type="match status" value="1"/>
</dbReference>
<dbReference type="EMBL" id="VIGI01000004">
    <property type="protein sequence ID" value="KAB8300903.1"/>
    <property type="molecule type" value="Genomic_DNA"/>
</dbReference>